<evidence type="ECO:0000256" key="3">
    <source>
        <dbReference type="ARBA" id="ARBA00022769"/>
    </source>
</evidence>
<dbReference type="GO" id="GO:0006289">
    <property type="term" value="P:nucleotide-excision repair"/>
    <property type="evidence" value="ECO:0007669"/>
    <property type="project" value="InterPro"/>
</dbReference>
<dbReference type="InterPro" id="IPR050066">
    <property type="entry name" value="UvrABC_protein_C"/>
</dbReference>
<dbReference type="GO" id="GO:0004518">
    <property type="term" value="F:nuclease activity"/>
    <property type="evidence" value="ECO:0007669"/>
    <property type="project" value="UniProtKB-KW"/>
</dbReference>
<evidence type="ECO:0000256" key="2">
    <source>
        <dbReference type="ARBA" id="ARBA00022763"/>
    </source>
</evidence>
<reference evidence="7 8" key="1">
    <citation type="submission" date="2014-06" db="EMBL/GenBank/DDBJ databases">
        <title>Genome characterization of distinct group I Clostridium botulinum lineages.</title>
        <authorList>
            <person name="Giordani F."/>
            <person name="Anselmo A."/>
            <person name="Fillo S."/>
            <person name="Palozzi A.M."/>
            <person name="Fortunato A."/>
            <person name="Gentile B."/>
            <person name="Ciammaruconi A."/>
            <person name="Anniballi F."/>
            <person name="De Medici D."/>
            <person name="Lista F."/>
        </authorList>
    </citation>
    <scope>NUCLEOTIDE SEQUENCE [LARGE SCALE GENOMIC DNA]</scope>
    <source>
        <strain evidence="7 8">B2 450</strain>
    </source>
</reference>
<evidence type="ECO:0000313" key="8">
    <source>
        <dbReference type="Proteomes" id="UP000032250"/>
    </source>
</evidence>
<dbReference type="InterPro" id="IPR047296">
    <property type="entry name" value="GIY-YIG_UvrC_Cho"/>
</dbReference>
<dbReference type="PANTHER" id="PTHR30562:SF1">
    <property type="entry name" value="UVRABC SYSTEM PROTEIN C"/>
    <property type="match status" value="1"/>
</dbReference>
<keyword evidence="3" id="KW-0228">DNA excision</keyword>
<name>A0A0D1AG47_CLOBO</name>
<dbReference type="AlphaFoldDB" id="A0A0D1AG47"/>
<accession>A0A0D1AG47</accession>
<dbReference type="OrthoDB" id="9804933at2"/>
<dbReference type="Proteomes" id="UP000032250">
    <property type="component" value="Unassembled WGS sequence"/>
</dbReference>
<dbReference type="EMBL" id="JXSU01000008">
    <property type="protein sequence ID" value="KIS22099.1"/>
    <property type="molecule type" value="Genomic_DNA"/>
</dbReference>
<proteinExistence type="predicted"/>
<evidence type="ECO:0000256" key="4">
    <source>
        <dbReference type="ARBA" id="ARBA00022881"/>
    </source>
</evidence>
<evidence type="ECO:0000256" key="5">
    <source>
        <dbReference type="ARBA" id="ARBA00023204"/>
    </source>
</evidence>
<gene>
    <name evidence="7" type="ORF">N495_16590</name>
</gene>
<comment type="caution">
    <text evidence="7">The sequence shown here is derived from an EMBL/GenBank/DDBJ whole genome shotgun (WGS) entry which is preliminary data.</text>
</comment>
<dbReference type="InterPro" id="IPR035901">
    <property type="entry name" value="GIY-YIG_endonuc_sf"/>
</dbReference>
<sequence>MNLKDKAKLLPQSPGIYIMRDSLSNIIYVGKSKNLRKRVYSYFIKSNNITSKVEKLVKNIKDFQYICTDTELEALLLECTFIKHIKPQYNRLMKNHERYVYIQINIEDKYPIIKVVSEIIDDDLLYYGPFISYNRILKFIEGLNEILPLIKCNNYLKHKSTCINYAIGKCEGPCIESISSKQYKKYVDKVISFFQGEKDLIILLEKAMIEHSQTLEFEKAKIFKEYIDVFSSVFQEYKHIIPLNNYNKFIIIDATRKNIFKVIFINNHNIEYIDTITIDNISKENLEEYFKNIYLGFYLINYNNKSKNIVNKEFIDYVHIIFSYINMKKEDIVYSNIEQDDNVCDLGEKSLKWSNYMIDKLNKFI</sequence>
<dbReference type="PANTHER" id="PTHR30562">
    <property type="entry name" value="UVRC/OXIDOREDUCTASE"/>
    <property type="match status" value="1"/>
</dbReference>
<dbReference type="Pfam" id="PF01541">
    <property type="entry name" value="GIY-YIG"/>
    <property type="match status" value="1"/>
</dbReference>
<dbReference type="PATRIC" id="fig|1379739.3.peg.3718"/>
<dbReference type="SUPFAM" id="SSF82771">
    <property type="entry name" value="GIY-YIG endonuclease"/>
    <property type="match status" value="1"/>
</dbReference>
<keyword evidence="1" id="KW-0963">Cytoplasm</keyword>
<dbReference type="HOGENOM" id="CLU_014841_4_1_9"/>
<dbReference type="InterPro" id="IPR000305">
    <property type="entry name" value="GIY-YIG_endonuc"/>
</dbReference>
<dbReference type="SUPFAM" id="SSF46600">
    <property type="entry name" value="C-terminal UvrC-binding domain of UvrB"/>
    <property type="match status" value="1"/>
</dbReference>
<dbReference type="Gene3D" id="3.40.1440.10">
    <property type="entry name" value="GIY-YIG endonuclease"/>
    <property type="match status" value="1"/>
</dbReference>
<organism evidence="7 8">
    <name type="scientific">Clostridium botulinum B2 450</name>
    <dbReference type="NCBI Taxonomy" id="1379739"/>
    <lineage>
        <taxon>Bacteria</taxon>
        <taxon>Bacillati</taxon>
        <taxon>Bacillota</taxon>
        <taxon>Clostridia</taxon>
        <taxon>Eubacteriales</taxon>
        <taxon>Clostridiaceae</taxon>
        <taxon>Clostridium</taxon>
    </lineage>
</organism>
<dbReference type="RefSeq" id="WP_003483424.1">
    <property type="nucleotide sequence ID" value="NZ_JXSU01000008.1"/>
</dbReference>
<evidence type="ECO:0000259" key="6">
    <source>
        <dbReference type="PROSITE" id="PS50164"/>
    </source>
</evidence>
<keyword evidence="2" id="KW-0227">DNA damage</keyword>
<evidence type="ECO:0000313" key="7">
    <source>
        <dbReference type="EMBL" id="KIS22099.1"/>
    </source>
</evidence>
<protein>
    <submittedName>
        <fullName evidence="7">GIY-YIG nuclease</fullName>
    </submittedName>
</protein>
<dbReference type="SMART" id="SM00465">
    <property type="entry name" value="GIYc"/>
    <property type="match status" value="1"/>
</dbReference>
<dbReference type="InterPro" id="IPR036876">
    <property type="entry name" value="UVR_dom_sf"/>
</dbReference>
<evidence type="ECO:0000256" key="1">
    <source>
        <dbReference type="ARBA" id="ARBA00022490"/>
    </source>
</evidence>
<feature type="domain" description="GIY-YIG" evidence="6">
    <location>
        <begin position="12"/>
        <end position="91"/>
    </location>
</feature>
<keyword evidence="4" id="KW-0267">Excision nuclease</keyword>
<keyword evidence="5" id="KW-0234">DNA repair</keyword>
<dbReference type="FunFam" id="3.40.1440.10:FF:000001">
    <property type="entry name" value="UvrABC system protein C"/>
    <property type="match status" value="1"/>
</dbReference>
<dbReference type="CDD" id="cd10434">
    <property type="entry name" value="GIY-YIG_UvrC_Cho"/>
    <property type="match status" value="1"/>
</dbReference>
<dbReference type="GO" id="GO:0009380">
    <property type="term" value="C:excinuclease repair complex"/>
    <property type="evidence" value="ECO:0007669"/>
    <property type="project" value="TreeGrafter"/>
</dbReference>
<dbReference type="PROSITE" id="PS50164">
    <property type="entry name" value="GIY_YIG"/>
    <property type="match status" value="1"/>
</dbReference>